<sequence length="182" mass="20121">MSQMSEKLEDAILLKFMNNNVEVLRSSLLIFQNGFLPLSKYLRFHNVFLNVKISILTRDALVFYFSRYRVLFYQYGLRVDVLTVKLAALALPNSAMGDLDQYLSRDLGLRKDGDSIETFSPPRVSYVEVVKSLTITTAASYGESGASTVLPSLDASIVAPLAETDGSHDADDVFVPVVGANE</sequence>
<proteinExistence type="predicted"/>
<dbReference type="AlphaFoldDB" id="A0A1B0AEG8"/>
<evidence type="ECO:0000313" key="1">
    <source>
        <dbReference type="EnsemblMetazoa" id="GPAI043154-PA"/>
    </source>
</evidence>
<evidence type="ECO:0000313" key="2">
    <source>
        <dbReference type="Proteomes" id="UP000092445"/>
    </source>
</evidence>
<protein>
    <submittedName>
        <fullName evidence="1">Uncharacterized protein</fullName>
    </submittedName>
</protein>
<organism evidence="1 2">
    <name type="scientific">Glossina pallidipes</name>
    <name type="common">Tsetse fly</name>
    <dbReference type="NCBI Taxonomy" id="7398"/>
    <lineage>
        <taxon>Eukaryota</taxon>
        <taxon>Metazoa</taxon>
        <taxon>Ecdysozoa</taxon>
        <taxon>Arthropoda</taxon>
        <taxon>Hexapoda</taxon>
        <taxon>Insecta</taxon>
        <taxon>Pterygota</taxon>
        <taxon>Neoptera</taxon>
        <taxon>Endopterygota</taxon>
        <taxon>Diptera</taxon>
        <taxon>Brachycera</taxon>
        <taxon>Muscomorpha</taxon>
        <taxon>Hippoboscoidea</taxon>
        <taxon>Glossinidae</taxon>
        <taxon>Glossina</taxon>
    </lineage>
</organism>
<reference evidence="1" key="2">
    <citation type="submission" date="2020-05" db="UniProtKB">
        <authorList>
            <consortium name="EnsemblMetazoa"/>
        </authorList>
    </citation>
    <scope>IDENTIFICATION</scope>
    <source>
        <strain evidence="1">IAEA</strain>
    </source>
</reference>
<accession>A0A1B0AEG8</accession>
<reference evidence="2" key="1">
    <citation type="submission" date="2014-03" db="EMBL/GenBank/DDBJ databases">
        <authorList>
            <person name="Aksoy S."/>
            <person name="Warren W."/>
            <person name="Wilson R.K."/>
        </authorList>
    </citation>
    <scope>NUCLEOTIDE SEQUENCE [LARGE SCALE GENOMIC DNA]</scope>
    <source>
        <strain evidence="2">IAEA</strain>
    </source>
</reference>
<name>A0A1B0AEG8_GLOPL</name>
<dbReference type="VEuPathDB" id="VectorBase:GPAI043154"/>
<dbReference type="Proteomes" id="UP000092445">
    <property type="component" value="Unassembled WGS sequence"/>
</dbReference>
<dbReference type="EnsemblMetazoa" id="GPAI043154-RA">
    <property type="protein sequence ID" value="GPAI043154-PA"/>
    <property type="gene ID" value="GPAI043154"/>
</dbReference>
<keyword evidence="2" id="KW-1185">Reference proteome</keyword>